<dbReference type="Gene3D" id="2.60.40.420">
    <property type="entry name" value="Cupredoxins - blue copper proteins"/>
    <property type="match status" value="1"/>
</dbReference>
<evidence type="ECO:0000313" key="4">
    <source>
        <dbReference type="EMBL" id="RVT54096.1"/>
    </source>
</evidence>
<dbReference type="OrthoDB" id="9772097at2"/>
<feature type="signal peptide" evidence="3">
    <location>
        <begin position="1"/>
        <end position="18"/>
    </location>
</feature>
<dbReference type="SUPFAM" id="SSF49452">
    <property type="entry name" value="Starch-binding domain-like"/>
    <property type="match status" value="1"/>
</dbReference>
<evidence type="ECO:0000256" key="3">
    <source>
        <dbReference type="SAM" id="SignalP"/>
    </source>
</evidence>
<dbReference type="SUPFAM" id="SSF49503">
    <property type="entry name" value="Cupredoxins"/>
    <property type="match status" value="1"/>
</dbReference>
<keyword evidence="3" id="KW-0732">Signal</keyword>
<protein>
    <submittedName>
        <fullName evidence="4">Plastocyanin</fullName>
    </submittedName>
</protein>
<dbReference type="AlphaFoldDB" id="A0A437K151"/>
<dbReference type="InterPro" id="IPR008972">
    <property type="entry name" value="Cupredoxin"/>
</dbReference>
<name>A0A437K151_9BURK</name>
<reference evidence="4 5" key="1">
    <citation type="submission" date="2019-01" db="EMBL/GenBank/DDBJ databases">
        <authorList>
            <person name="Chen W.-M."/>
        </authorList>
    </citation>
    <scope>NUCLEOTIDE SEQUENCE [LARGE SCALE GENOMIC DNA]</scope>
    <source>
        <strain evidence="4 5">ICH-3</strain>
    </source>
</reference>
<evidence type="ECO:0000313" key="5">
    <source>
        <dbReference type="Proteomes" id="UP000288178"/>
    </source>
</evidence>
<feature type="region of interest" description="Disordered" evidence="2">
    <location>
        <begin position="197"/>
        <end position="219"/>
    </location>
</feature>
<keyword evidence="5" id="KW-1185">Reference proteome</keyword>
<dbReference type="RefSeq" id="WP_128195939.1">
    <property type="nucleotide sequence ID" value="NZ_SACT01000001.1"/>
</dbReference>
<dbReference type="EMBL" id="SACT01000001">
    <property type="protein sequence ID" value="RVT54096.1"/>
    <property type="molecule type" value="Genomic_DNA"/>
</dbReference>
<feature type="chain" id="PRO_5019060808" evidence="3">
    <location>
        <begin position="19"/>
        <end position="219"/>
    </location>
</feature>
<evidence type="ECO:0000256" key="2">
    <source>
        <dbReference type="SAM" id="MobiDB-lite"/>
    </source>
</evidence>
<organism evidence="4 5">
    <name type="scientific">Rubrivivax albus</name>
    <dbReference type="NCBI Taxonomy" id="2499835"/>
    <lineage>
        <taxon>Bacteria</taxon>
        <taxon>Pseudomonadati</taxon>
        <taxon>Pseudomonadota</taxon>
        <taxon>Betaproteobacteria</taxon>
        <taxon>Burkholderiales</taxon>
        <taxon>Sphaerotilaceae</taxon>
        <taxon>Rubrivivax</taxon>
    </lineage>
</organism>
<dbReference type="GO" id="GO:0030246">
    <property type="term" value="F:carbohydrate binding"/>
    <property type="evidence" value="ECO:0007669"/>
    <property type="project" value="InterPro"/>
</dbReference>
<dbReference type="GO" id="GO:0042597">
    <property type="term" value="C:periplasmic space"/>
    <property type="evidence" value="ECO:0007669"/>
    <property type="project" value="UniProtKB-SubCell"/>
</dbReference>
<dbReference type="InterPro" id="IPR013784">
    <property type="entry name" value="Carb-bd-like_fold"/>
</dbReference>
<evidence type="ECO:0000256" key="1">
    <source>
        <dbReference type="ARBA" id="ARBA00004418"/>
    </source>
</evidence>
<accession>A0A437K151</accession>
<sequence>MKAPLLLLLAGLGLHAAAADLQVQVRNAAGKPAPDVVVMLMPSVQGAAPTTSAVDIVQKDNRFEPYVTVVPVGTAVRFVNRDRYDHHVRSLGSGPMGAVPPAKSFELRLGPVQSGARAIDSVVFDTPGSVTLGCHIHGSMRGHLFVATTPWVAVTDEQGRARFAGLPDGSAEMRLWHPDQFTGQTTQTLNLSGQAQASAQLSFNPSRRPAPRPKGEYEF</sequence>
<dbReference type="Proteomes" id="UP000288178">
    <property type="component" value="Unassembled WGS sequence"/>
</dbReference>
<gene>
    <name evidence="4" type="ORF">ENE75_04310</name>
</gene>
<comment type="subcellular location">
    <subcellularLocation>
        <location evidence="1">Periplasm</location>
    </subcellularLocation>
</comment>
<proteinExistence type="predicted"/>
<comment type="caution">
    <text evidence="4">The sequence shown here is derived from an EMBL/GenBank/DDBJ whole genome shotgun (WGS) entry which is preliminary data.</text>
</comment>